<evidence type="ECO:0000313" key="1">
    <source>
        <dbReference type="EMBL" id="MBB4895551.1"/>
    </source>
</evidence>
<sequence>MLLLAQGRASEARRILDPLHEDLCVVLGPGDEMTAEIAEALTLIRLDLDQSDS</sequence>
<proteinExistence type="predicted"/>
<keyword evidence="2" id="KW-1185">Reference proteome</keyword>
<dbReference type="AlphaFoldDB" id="A0A7W7PLP6"/>
<accession>A0A7W7PLP6</accession>
<comment type="caution">
    <text evidence="1">The sequence shown here is derived from an EMBL/GenBank/DDBJ whole genome shotgun (WGS) entry which is preliminary data.</text>
</comment>
<dbReference type="EMBL" id="JACHJH010000008">
    <property type="protein sequence ID" value="MBB4895551.1"/>
    <property type="molecule type" value="Genomic_DNA"/>
</dbReference>
<organism evidence="1 2">
    <name type="scientific">Streptomyces olivoverticillatus</name>
    <dbReference type="NCBI Taxonomy" id="66427"/>
    <lineage>
        <taxon>Bacteria</taxon>
        <taxon>Bacillati</taxon>
        <taxon>Actinomycetota</taxon>
        <taxon>Actinomycetes</taxon>
        <taxon>Kitasatosporales</taxon>
        <taxon>Streptomycetaceae</taxon>
        <taxon>Streptomyces</taxon>
    </lineage>
</organism>
<evidence type="ECO:0000313" key="2">
    <source>
        <dbReference type="Proteomes" id="UP000556084"/>
    </source>
</evidence>
<protein>
    <submittedName>
        <fullName evidence="1">Uncharacterized protein</fullName>
    </submittedName>
</protein>
<dbReference type="Proteomes" id="UP000556084">
    <property type="component" value="Unassembled WGS sequence"/>
</dbReference>
<reference evidence="1 2" key="1">
    <citation type="submission" date="2020-08" db="EMBL/GenBank/DDBJ databases">
        <title>Genomic Encyclopedia of Type Strains, Phase III (KMG-III): the genomes of soil and plant-associated and newly described type strains.</title>
        <authorList>
            <person name="Whitman W."/>
        </authorList>
    </citation>
    <scope>NUCLEOTIDE SEQUENCE [LARGE SCALE GENOMIC DNA]</scope>
    <source>
        <strain evidence="1 2">CECT 3266</strain>
    </source>
</reference>
<gene>
    <name evidence="1" type="ORF">FHS39_004630</name>
</gene>
<name>A0A7W7PLP6_9ACTN</name>